<dbReference type="SUPFAM" id="SSF46689">
    <property type="entry name" value="Homeodomain-like"/>
    <property type="match status" value="1"/>
</dbReference>
<dbReference type="SUPFAM" id="SSF48498">
    <property type="entry name" value="Tetracyclin repressor-like, C-terminal domain"/>
    <property type="match status" value="1"/>
</dbReference>
<organism evidence="5 6">
    <name type="scientific">Halomonas piscis</name>
    <dbReference type="NCBI Taxonomy" id="3031727"/>
    <lineage>
        <taxon>Bacteria</taxon>
        <taxon>Pseudomonadati</taxon>
        <taxon>Pseudomonadota</taxon>
        <taxon>Gammaproteobacteria</taxon>
        <taxon>Oceanospirillales</taxon>
        <taxon>Halomonadaceae</taxon>
        <taxon>Halomonas</taxon>
    </lineage>
</organism>
<dbReference type="InterPro" id="IPR036271">
    <property type="entry name" value="Tet_transcr_reg_TetR-rel_C_sf"/>
</dbReference>
<keyword evidence="2" id="KW-0238">DNA-binding</keyword>
<gene>
    <name evidence="5" type="ORF">P1P91_03250</name>
</gene>
<evidence type="ECO:0000259" key="4">
    <source>
        <dbReference type="Pfam" id="PF13305"/>
    </source>
</evidence>
<dbReference type="InterPro" id="IPR009057">
    <property type="entry name" value="Homeodomain-like_sf"/>
</dbReference>
<proteinExistence type="predicted"/>
<accession>A0ABY9Z1J9</accession>
<evidence type="ECO:0000256" key="1">
    <source>
        <dbReference type="ARBA" id="ARBA00023015"/>
    </source>
</evidence>
<keyword evidence="6" id="KW-1185">Reference proteome</keyword>
<dbReference type="EMBL" id="CP119391">
    <property type="protein sequence ID" value="WNK20708.1"/>
    <property type="molecule type" value="Genomic_DNA"/>
</dbReference>
<dbReference type="InterPro" id="IPR050109">
    <property type="entry name" value="HTH-type_TetR-like_transc_reg"/>
</dbReference>
<dbReference type="Proteomes" id="UP001301869">
    <property type="component" value="Chromosome"/>
</dbReference>
<reference evidence="5 6" key="1">
    <citation type="submission" date="2023-03" db="EMBL/GenBank/DDBJ databases">
        <title>Halomonas sp. nov., isolated from Korean tranditional fermented seafood 'Jeotgal'.</title>
        <authorList>
            <person name="Kim B."/>
            <person name="Shin N.-R."/>
        </authorList>
    </citation>
    <scope>NUCLEOTIDE SEQUENCE [LARGE SCALE GENOMIC DNA]</scope>
    <source>
        <strain evidence="5 6">SG2L-4</strain>
    </source>
</reference>
<keyword evidence="3" id="KW-0804">Transcription</keyword>
<keyword evidence="1" id="KW-0805">Transcription regulation</keyword>
<dbReference type="RefSeq" id="WP_311884485.1">
    <property type="nucleotide sequence ID" value="NZ_CP119391.1"/>
</dbReference>
<dbReference type="Gene3D" id="1.10.357.10">
    <property type="entry name" value="Tetracycline Repressor, domain 2"/>
    <property type="match status" value="1"/>
</dbReference>
<dbReference type="Pfam" id="PF13305">
    <property type="entry name" value="TetR_C_33"/>
    <property type="match status" value="1"/>
</dbReference>
<sequence>MARPRQHAPDTLHAQVMAVCDRWLTTRPVHDLSLRAIAREVGCAPSTLLKLYGSFHNLLQYVNVETLARLQYIISNLKTDAPEPWLRSLAHAYWQFSAQDCYRWQLLFDYPLADGGELDQRQSGLIEALFVEVETCLRNFQPALGELEARQLGRMLWGSVHGLVQLGLNERLGYWQGEQLKIDELLDQLLTTVLAGLRERGPAE</sequence>
<dbReference type="InterPro" id="IPR025996">
    <property type="entry name" value="MT1864/Rv1816-like_C"/>
</dbReference>
<evidence type="ECO:0000313" key="5">
    <source>
        <dbReference type="EMBL" id="WNK20708.1"/>
    </source>
</evidence>
<protein>
    <submittedName>
        <fullName evidence="5">TetR-like C-terminal domain-containing protein</fullName>
    </submittedName>
</protein>
<evidence type="ECO:0000313" key="6">
    <source>
        <dbReference type="Proteomes" id="UP001301869"/>
    </source>
</evidence>
<feature type="domain" description="HTH-type transcriptional regulator MT1864/Rv1816-like C-terminal" evidence="4">
    <location>
        <begin position="86"/>
        <end position="192"/>
    </location>
</feature>
<dbReference type="PANTHER" id="PTHR30055:SF234">
    <property type="entry name" value="HTH-TYPE TRANSCRIPTIONAL REGULATOR BETI"/>
    <property type="match status" value="1"/>
</dbReference>
<dbReference type="PANTHER" id="PTHR30055">
    <property type="entry name" value="HTH-TYPE TRANSCRIPTIONAL REGULATOR RUTR"/>
    <property type="match status" value="1"/>
</dbReference>
<name>A0ABY9Z1J9_9GAMM</name>
<evidence type="ECO:0000256" key="3">
    <source>
        <dbReference type="ARBA" id="ARBA00023163"/>
    </source>
</evidence>
<evidence type="ECO:0000256" key="2">
    <source>
        <dbReference type="ARBA" id="ARBA00023125"/>
    </source>
</evidence>